<reference evidence="1 2" key="1">
    <citation type="submission" date="2020-04" db="EMBL/GenBank/DDBJ databases">
        <authorList>
            <person name="Pieper L."/>
        </authorList>
    </citation>
    <scope>NUCLEOTIDE SEQUENCE [LARGE SCALE GENOMIC DNA]</scope>
    <source>
        <strain evidence="1 2">F22</strain>
    </source>
</reference>
<name>A0A849XKC5_9FIRM</name>
<evidence type="ECO:0000313" key="1">
    <source>
        <dbReference type="EMBL" id="NUN85047.1"/>
    </source>
</evidence>
<dbReference type="AlphaFoldDB" id="A0A849XKC5"/>
<proteinExistence type="predicted"/>
<sequence length="182" mass="21518">MENKKLKEYLDEFKDDAALHVIVANPQDRKIYVPYELNMICDKGQKDPVLCIEVGQPQDMDAELVEAAMEDERAAQPELPKLKNNEERKEFLAKYREWSVWFEVPQAEETYYRYILPDGSAIVICEYKHYNEWWENKYVPGEPEGTLTVEYLLELGYKHLHNCKTNQTALIRKLMEVQRNGQ</sequence>
<reference evidence="1 2" key="2">
    <citation type="submission" date="2020-07" db="EMBL/GenBank/DDBJ databases">
        <title>Bacterial metabolism rescues the inhibition of intestinal drug absorption by food and drug additives.</title>
        <authorList>
            <person name="Zou L."/>
            <person name="Spanogiannopoulos P."/>
            <person name="Chien H.-C."/>
            <person name="Pieper L.M."/>
            <person name="Cai W."/>
            <person name="Khuri N."/>
            <person name="Pottel J."/>
            <person name="Vora B."/>
            <person name="Ni Z."/>
            <person name="Tsakalozou E."/>
            <person name="Zhang W."/>
            <person name="Shoichet B.K."/>
            <person name="Giacomini K.M."/>
            <person name="Turnbaugh P.J."/>
        </authorList>
    </citation>
    <scope>NUCLEOTIDE SEQUENCE [LARGE SCALE GENOMIC DNA]</scope>
    <source>
        <strain evidence="1 2">F22</strain>
    </source>
</reference>
<accession>A0A849XKC5</accession>
<dbReference type="EMBL" id="JABWDC010000001">
    <property type="protein sequence ID" value="NUN85047.1"/>
    <property type="molecule type" value="Genomic_DNA"/>
</dbReference>
<organism evidence="1 2">
    <name type="scientific">Coprococcus comes</name>
    <dbReference type="NCBI Taxonomy" id="410072"/>
    <lineage>
        <taxon>Bacteria</taxon>
        <taxon>Bacillati</taxon>
        <taxon>Bacillota</taxon>
        <taxon>Clostridia</taxon>
        <taxon>Lachnospirales</taxon>
        <taxon>Lachnospiraceae</taxon>
        <taxon>Coprococcus</taxon>
    </lineage>
</organism>
<comment type="caution">
    <text evidence="1">The sequence shown here is derived from an EMBL/GenBank/DDBJ whole genome shotgun (WGS) entry which is preliminary data.</text>
</comment>
<dbReference type="RefSeq" id="WP_175305081.1">
    <property type="nucleotide sequence ID" value="NZ_JABWDC010000001.1"/>
</dbReference>
<protein>
    <submittedName>
        <fullName evidence="1">Uncharacterized protein</fullName>
    </submittedName>
</protein>
<evidence type="ECO:0000313" key="2">
    <source>
        <dbReference type="Proteomes" id="UP000554488"/>
    </source>
</evidence>
<dbReference type="Proteomes" id="UP000554488">
    <property type="component" value="Unassembled WGS sequence"/>
</dbReference>
<gene>
    <name evidence="1" type="ORF">HUU93_00275</name>
</gene>